<organism evidence="3 4">
    <name type="scientific">Maioricimonas rarisocia</name>
    <dbReference type="NCBI Taxonomy" id="2528026"/>
    <lineage>
        <taxon>Bacteria</taxon>
        <taxon>Pseudomonadati</taxon>
        <taxon>Planctomycetota</taxon>
        <taxon>Planctomycetia</taxon>
        <taxon>Planctomycetales</taxon>
        <taxon>Planctomycetaceae</taxon>
        <taxon>Maioricimonas</taxon>
    </lineage>
</organism>
<reference evidence="3 4" key="1">
    <citation type="submission" date="2019-02" db="EMBL/GenBank/DDBJ databases">
        <title>Deep-cultivation of Planctomycetes and their phenomic and genomic characterization uncovers novel biology.</title>
        <authorList>
            <person name="Wiegand S."/>
            <person name="Jogler M."/>
            <person name="Boedeker C."/>
            <person name="Pinto D."/>
            <person name="Vollmers J."/>
            <person name="Rivas-Marin E."/>
            <person name="Kohn T."/>
            <person name="Peeters S.H."/>
            <person name="Heuer A."/>
            <person name="Rast P."/>
            <person name="Oberbeckmann S."/>
            <person name="Bunk B."/>
            <person name="Jeske O."/>
            <person name="Meyerdierks A."/>
            <person name="Storesund J.E."/>
            <person name="Kallscheuer N."/>
            <person name="Luecker S."/>
            <person name="Lage O.M."/>
            <person name="Pohl T."/>
            <person name="Merkel B.J."/>
            <person name="Hornburger P."/>
            <person name="Mueller R.-W."/>
            <person name="Bruemmer F."/>
            <person name="Labrenz M."/>
            <person name="Spormann A.M."/>
            <person name="Op den Camp H."/>
            <person name="Overmann J."/>
            <person name="Amann R."/>
            <person name="Jetten M.S.M."/>
            <person name="Mascher T."/>
            <person name="Medema M.H."/>
            <person name="Devos D.P."/>
            <person name="Kaster A.-K."/>
            <person name="Ovreas L."/>
            <person name="Rohde M."/>
            <person name="Galperin M.Y."/>
            <person name="Jogler C."/>
        </authorList>
    </citation>
    <scope>NUCLEOTIDE SEQUENCE [LARGE SCALE GENOMIC DNA]</scope>
    <source>
        <strain evidence="3 4">Mal4</strain>
    </source>
</reference>
<dbReference type="SUPFAM" id="SSF50939">
    <property type="entry name" value="Sialidases"/>
    <property type="match status" value="1"/>
</dbReference>
<evidence type="ECO:0000259" key="2">
    <source>
        <dbReference type="Pfam" id="PF13088"/>
    </source>
</evidence>
<protein>
    <submittedName>
        <fullName evidence="3">BNR/Asp-box repeat protein</fullName>
    </submittedName>
</protein>
<dbReference type="InterPro" id="IPR011040">
    <property type="entry name" value="Sialidase"/>
</dbReference>
<dbReference type="Gene3D" id="2.120.10.10">
    <property type="match status" value="1"/>
</dbReference>
<evidence type="ECO:0000313" key="3">
    <source>
        <dbReference type="EMBL" id="QDU36129.1"/>
    </source>
</evidence>
<keyword evidence="1" id="KW-0732">Signal</keyword>
<evidence type="ECO:0000256" key="1">
    <source>
        <dbReference type="SAM" id="SignalP"/>
    </source>
</evidence>
<feature type="signal peptide" evidence="1">
    <location>
        <begin position="1"/>
        <end position="27"/>
    </location>
</feature>
<dbReference type="OrthoDB" id="7294637at2"/>
<dbReference type="CDD" id="cd15482">
    <property type="entry name" value="Sialidase_non-viral"/>
    <property type="match status" value="1"/>
</dbReference>
<dbReference type="PANTHER" id="PTHR43752">
    <property type="entry name" value="BNR/ASP-BOX REPEAT FAMILY PROTEIN"/>
    <property type="match status" value="1"/>
</dbReference>
<dbReference type="RefSeq" id="WP_145366831.1">
    <property type="nucleotide sequence ID" value="NZ_CP036275.1"/>
</dbReference>
<dbReference type="EMBL" id="CP036275">
    <property type="protein sequence ID" value="QDU36129.1"/>
    <property type="molecule type" value="Genomic_DNA"/>
</dbReference>
<sequence length="370" mass="41255" precursor="true">MIATCRTKSLLCLMAFASILAAATAGAAEPLWLDDRCQPMPTELLGPFVRLDESTILAIDSKATFVSSDNGSTWSEPRPLFEDDRGITVSNERAILRTDSGVLIAAFMNLDERKWTWDNALHDAPGAVLPTYVMRSLDNGRTWQDVQKLHDDWSGAVRDMIQTRDGRVIFTAMKMRHNPGRHSVLTYSSTDDGRTWTPSNLIDLGGRGHHGGVTEPTLTELKDGRLWMLIRTNWGEFWSGYSSDGGRFWQILQPSGIAASSAPAMLKRLASGRLMLLWNRPYPEGETTWPLSGGDGLWSDTPVSNFREELSVAFSDDEGATWTKPAVIARQPKARASYPYAFEHSLGEIWVTTMQGPVRVMIREKDFVDD</sequence>
<gene>
    <name evidence="3" type="ORF">Mal4_04120</name>
</gene>
<feature type="domain" description="Sialidase" evidence="2">
    <location>
        <begin position="68"/>
        <end position="348"/>
    </location>
</feature>
<dbReference type="PANTHER" id="PTHR43752:SF2">
    <property type="entry name" value="BNR_ASP-BOX REPEAT FAMILY PROTEIN"/>
    <property type="match status" value="1"/>
</dbReference>
<dbReference type="Pfam" id="PF13088">
    <property type="entry name" value="BNR_2"/>
    <property type="match status" value="1"/>
</dbReference>
<name>A0A517Z130_9PLAN</name>
<dbReference type="AlphaFoldDB" id="A0A517Z130"/>
<proteinExistence type="predicted"/>
<dbReference type="Proteomes" id="UP000320496">
    <property type="component" value="Chromosome"/>
</dbReference>
<keyword evidence="4" id="KW-1185">Reference proteome</keyword>
<accession>A0A517Z130</accession>
<dbReference type="InterPro" id="IPR036278">
    <property type="entry name" value="Sialidase_sf"/>
</dbReference>
<feature type="chain" id="PRO_5021992658" evidence="1">
    <location>
        <begin position="28"/>
        <end position="370"/>
    </location>
</feature>
<evidence type="ECO:0000313" key="4">
    <source>
        <dbReference type="Proteomes" id="UP000320496"/>
    </source>
</evidence>
<dbReference type="KEGG" id="mri:Mal4_04120"/>